<dbReference type="InterPro" id="IPR025158">
    <property type="entry name" value="Mg_chelat-rel_C"/>
</dbReference>
<proteinExistence type="inferred from homology"/>
<dbReference type="InterPro" id="IPR027417">
    <property type="entry name" value="P-loop_NTPase"/>
</dbReference>
<gene>
    <name evidence="3" type="ORF">AVDCRST_MAG10-483</name>
</gene>
<evidence type="ECO:0000259" key="2">
    <source>
        <dbReference type="SMART" id="SM00382"/>
    </source>
</evidence>
<dbReference type="SUPFAM" id="SSF52540">
    <property type="entry name" value="P-loop containing nucleoside triphosphate hydrolases"/>
    <property type="match status" value="1"/>
</dbReference>
<evidence type="ECO:0000313" key="3">
    <source>
        <dbReference type="EMBL" id="CAA9217487.1"/>
    </source>
</evidence>
<sequence>MIATIPSATLLGVEGTPVAVEVHVSNGLPCFTVVGLPDASCRESRDRVRAALLSSGLPWSLKRVTVNLAPSSVRKGGAGLDLPIAVGLLVASDQLEAEAVAGCGFIGELGLDGSIRRVPGIVPLVAALSTRVVVVPPDCFTEASVVGRHKVRVAGTLTELLAALRGDAPWPDPPAAAPVPPEPASLPDLADVRGQAVGRTAVEVAAAGGHHLLLSGPPGAGKTMLARRLPGLLPPLEGDDALTATRIHSAAAVALPPGGLVVRPPFRAPHHGASAVALIGGGTGYMRPGEISLSHCGVLFMDEMCEFPAAVLDALRQPIEEGVVRVCRARATVSFPARFLLVGATNPCPCGEGGSGTGACRCPQAARQRYNRRLSGPLLDRFDLRVLVSRPDAASVMGGPPGEGSAPVAARVAAARELALERGVRCNAELPASGLDALAPLTSGASRVLEHRLRSGLLSARGVHRIRRVARTIADLGGLSGPVDEAHVCLALSLRAELAPAEAAA</sequence>
<dbReference type="AlphaFoldDB" id="A0A6J4HBC3"/>
<feature type="domain" description="AAA+ ATPase" evidence="2">
    <location>
        <begin position="208"/>
        <end position="392"/>
    </location>
</feature>
<dbReference type="InterPro" id="IPR003593">
    <property type="entry name" value="AAA+_ATPase"/>
</dbReference>
<dbReference type="EMBL" id="CADCTB010000030">
    <property type="protein sequence ID" value="CAA9217487.1"/>
    <property type="molecule type" value="Genomic_DNA"/>
</dbReference>
<name>A0A6J4HBC3_9ACTN</name>
<dbReference type="Gene3D" id="3.40.50.300">
    <property type="entry name" value="P-loop containing nucleotide triphosphate hydrolases"/>
    <property type="match status" value="1"/>
</dbReference>
<dbReference type="SUPFAM" id="SSF54211">
    <property type="entry name" value="Ribosomal protein S5 domain 2-like"/>
    <property type="match status" value="1"/>
</dbReference>
<dbReference type="NCBIfam" id="TIGR00368">
    <property type="entry name" value="YifB family Mg chelatase-like AAA ATPase"/>
    <property type="match status" value="1"/>
</dbReference>
<protein>
    <submittedName>
        <fullName evidence="3">MG(2+) CHELATASE FAMILY PROTEIN / ComM-related protein</fullName>
    </submittedName>
</protein>
<dbReference type="Pfam" id="PF01078">
    <property type="entry name" value="Mg_chelatase"/>
    <property type="match status" value="1"/>
</dbReference>
<dbReference type="GO" id="GO:0005524">
    <property type="term" value="F:ATP binding"/>
    <property type="evidence" value="ECO:0007669"/>
    <property type="project" value="InterPro"/>
</dbReference>
<dbReference type="Pfam" id="PF13541">
    <property type="entry name" value="ChlI"/>
    <property type="match status" value="1"/>
</dbReference>
<dbReference type="PANTHER" id="PTHR32039:SF7">
    <property type="entry name" value="COMPETENCE PROTEIN COMM"/>
    <property type="match status" value="1"/>
</dbReference>
<dbReference type="SMART" id="SM00382">
    <property type="entry name" value="AAA"/>
    <property type="match status" value="1"/>
</dbReference>
<accession>A0A6J4HBC3</accession>
<dbReference type="InterPro" id="IPR014721">
    <property type="entry name" value="Ribsml_uS5_D2-typ_fold_subgr"/>
</dbReference>
<dbReference type="Gene3D" id="3.30.230.10">
    <property type="match status" value="1"/>
</dbReference>
<dbReference type="InterPro" id="IPR000523">
    <property type="entry name" value="Mg_chelatse_chII-like_cat_dom"/>
</dbReference>
<evidence type="ECO:0000256" key="1">
    <source>
        <dbReference type="ARBA" id="ARBA00006354"/>
    </source>
</evidence>
<dbReference type="InterPro" id="IPR045006">
    <property type="entry name" value="CHLI-like"/>
</dbReference>
<organism evidence="3">
    <name type="scientific">uncultured Acidimicrobiales bacterium</name>
    <dbReference type="NCBI Taxonomy" id="310071"/>
    <lineage>
        <taxon>Bacteria</taxon>
        <taxon>Bacillati</taxon>
        <taxon>Actinomycetota</taxon>
        <taxon>Acidimicrobiia</taxon>
        <taxon>Acidimicrobiales</taxon>
        <taxon>environmental samples</taxon>
    </lineage>
</organism>
<comment type="similarity">
    <text evidence="1">Belongs to the Mg-chelatase subunits D/I family. ComM subfamily.</text>
</comment>
<dbReference type="InterPro" id="IPR004482">
    <property type="entry name" value="Mg_chelat-rel"/>
</dbReference>
<reference evidence="3" key="1">
    <citation type="submission" date="2020-02" db="EMBL/GenBank/DDBJ databases">
        <authorList>
            <person name="Meier V. D."/>
        </authorList>
    </citation>
    <scope>NUCLEOTIDE SEQUENCE</scope>
    <source>
        <strain evidence="3">AVDCRST_MAG10</strain>
    </source>
</reference>
<dbReference type="Pfam" id="PF13335">
    <property type="entry name" value="Mg_chelatase_C"/>
    <property type="match status" value="1"/>
</dbReference>
<dbReference type="PANTHER" id="PTHR32039">
    <property type="entry name" value="MAGNESIUM-CHELATASE SUBUNIT CHLI"/>
    <property type="match status" value="1"/>
</dbReference>
<dbReference type="InterPro" id="IPR020568">
    <property type="entry name" value="Ribosomal_Su5_D2-typ_SF"/>
</dbReference>